<dbReference type="KEGG" id="fte:Fluta_0144"/>
<dbReference type="HOGENOM" id="CLU_1281627_0_0_10"/>
<feature type="domain" description="Secretion system C-terminal sorting" evidence="3">
    <location>
        <begin position="144"/>
        <end position="211"/>
    </location>
</feature>
<feature type="signal peptide" evidence="2">
    <location>
        <begin position="1"/>
        <end position="22"/>
    </location>
</feature>
<feature type="chain" id="PRO_5003283265" description="Secretion system C-terminal sorting domain-containing protein" evidence="2">
    <location>
        <begin position="23"/>
        <end position="215"/>
    </location>
</feature>
<gene>
    <name evidence="4" type="ordered locus">Fluta_0144</name>
</gene>
<reference evidence="5" key="2">
    <citation type="submission" date="2011-02" db="EMBL/GenBank/DDBJ databases">
        <title>The complete genome of Fluviicola taffensis DSM 16823.</title>
        <authorList>
            <consortium name="US DOE Joint Genome Institute (JGI-PGF)"/>
            <person name="Lucas S."/>
            <person name="Copeland A."/>
            <person name="Lapidus A."/>
            <person name="Bruce D."/>
            <person name="Goodwin L."/>
            <person name="Pitluck S."/>
            <person name="Kyrpides N."/>
            <person name="Mavromatis K."/>
            <person name="Ivanova N."/>
            <person name="Mikhailova N."/>
            <person name="Pagani I."/>
            <person name="Chertkov O."/>
            <person name="Detter J.C."/>
            <person name="Han C."/>
            <person name="Tapia R."/>
            <person name="Land M."/>
            <person name="Hauser L."/>
            <person name="Markowitz V."/>
            <person name="Cheng J.-F."/>
            <person name="Hugenholtz P."/>
            <person name="Woyke T."/>
            <person name="Wu D."/>
            <person name="Tindall B."/>
            <person name="Pomrenke H.G."/>
            <person name="Brambilla E."/>
            <person name="Klenk H.-P."/>
            <person name="Eisen J.A."/>
        </authorList>
    </citation>
    <scope>NUCLEOTIDE SEQUENCE [LARGE SCALE GENOMIC DNA]</scope>
    <source>
        <strain evidence="5">DSM 16823 / RW262 / RW262</strain>
    </source>
</reference>
<proteinExistence type="predicted"/>
<dbReference type="Pfam" id="PF18962">
    <property type="entry name" value="Por_Secre_tail"/>
    <property type="match status" value="1"/>
</dbReference>
<keyword evidence="5" id="KW-1185">Reference proteome</keyword>
<dbReference type="Proteomes" id="UP000007463">
    <property type="component" value="Chromosome"/>
</dbReference>
<dbReference type="EMBL" id="CP002542">
    <property type="protein sequence ID" value="AEA42154.1"/>
    <property type="molecule type" value="Genomic_DNA"/>
</dbReference>
<dbReference type="AlphaFoldDB" id="F2IB71"/>
<protein>
    <recommendedName>
        <fullName evidence="3">Secretion system C-terminal sorting domain-containing protein</fullName>
    </recommendedName>
</protein>
<evidence type="ECO:0000313" key="4">
    <source>
        <dbReference type="EMBL" id="AEA42154.1"/>
    </source>
</evidence>
<organism evidence="4 5">
    <name type="scientific">Fluviicola taffensis (strain DSM 16823 / NCIMB 13979 / RW262)</name>
    <dbReference type="NCBI Taxonomy" id="755732"/>
    <lineage>
        <taxon>Bacteria</taxon>
        <taxon>Pseudomonadati</taxon>
        <taxon>Bacteroidota</taxon>
        <taxon>Flavobacteriia</taxon>
        <taxon>Flavobacteriales</taxon>
        <taxon>Crocinitomicaceae</taxon>
        <taxon>Fluviicola</taxon>
    </lineage>
</organism>
<accession>F2IB71</accession>
<dbReference type="STRING" id="755732.Fluta_0144"/>
<evidence type="ECO:0000256" key="2">
    <source>
        <dbReference type="SAM" id="SignalP"/>
    </source>
</evidence>
<dbReference type="InterPro" id="IPR026444">
    <property type="entry name" value="Secre_tail"/>
</dbReference>
<reference evidence="4 5" key="1">
    <citation type="journal article" date="2011" name="Stand. Genomic Sci.">
        <title>Complete genome sequence of the gliding freshwater bacterium Fluviicola taffensis type strain (RW262).</title>
        <authorList>
            <person name="Woyke T."/>
            <person name="Chertkov O."/>
            <person name="Lapidus A."/>
            <person name="Nolan M."/>
            <person name="Lucas S."/>
            <person name="Del Rio T.G."/>
            <person name="Tice H."/>
            <person name="Cheng J.F."/>
            <person name="Tapia R."/>
            <person name="Han C."/>
            <person name="Goodwin L."/>
            <person name="Pitluck S."/>
            <person name="Liolios K."/>
            <person name="Pagani I."/>
            <person name="Ivanova N."/>
            <person name="Huntemann M."/>
            <person name="Mavromatis K."/>
            <person name="Mikhailova N."/>
            <person name="Pati A."/>
            <person name="Chen A."/>
            <person name="Palaniappan K."/>
            <person name="Land M."/>
            <person name="Hauser L."/>
            <person name="Brambilla E.M."/>
            <person name="Rohde M."/>
            <person name="Mwirichia R."/>
            <person name="Sikorski J."/>
            <person name="Tindall B.J."/>
            <person name="Goker M."/>
            <person name="Bristow J."/>
            <person name="Eisen J.A."/>
            <person name="Markowitz V."/>
            <person name="Hugenholtz P."/>
            <person name="Klenk H.P."/>
            <person name="Kyrpides N.C."/>
        </authorList>
    </citation>
    <scope>NUCLEOTIDE SEQUENCE [LARGE SCALE GENOMIC DNA]</scope>
    <source>
        <strain evidence="5">DSM 16823 / RW262 / RW262</strain>
    </source>
</reference>
<dbReference type="RefSeq" id="WP_013684928.1">
    <property type="nucleotide sequence ID" value="NC_015321.1"/>
</dbReference>
<dbReference type="OrthoDB" id="1081439at2"/>
<dbReference type="NCBIfam" id="TIGR04183">
    <property type="entry name" value="Por_Secre_tail"/>
    <property type="match status" value="1"/>
</dbReference>
<evidence type="ECO:0000256" key="1">
    <source>
        <dbReference type="ARBA" id="ARBA00022729"/>
    </source>
</evidence>
<evidence type="ECO:0000259" key="3">
    <source>
        <dbReference type="Pfam" id="PF18962"/>
    </source>
</evidence>
<keyword evidence="1 2" id="KW-0732">Signal</keyword>
<name>F2IB71_FLUTR</name>
<dbReference type="PROSITE" id="PS51257">
    <property type="entry name" value="PROKAR_LIPOPROTEIN"/>
    <property type="match status" value="1"/>
</dbReference>
<sequence precursor="true">MKTKSLLLSVFTIISFSCTLMAQSISCADFTISGINPDPSDSSLYSVSIQFSEPSTSHVNYPYVSAVLDCNGDTVATGGMSFFAQIGQTTNDYQVTLSGSLACEPLTVVFVYGIDAFNIDTCLLSFGTTNGLSNRSEIADAFSLFPNPIKSQVTIQTGISQLGADYFVYDHTGKLMLTGRIDSENTPVDMSNLSRGIYLFRVGLDLKQTFKAVME</sequence>
<evidence type="ECO:0000313" key="5">
    <source>
        <dbReference type="Proteomes" id="UP000007463"/>
    </source>
</evidence>